<accession>A0A7J3Y072</accession>
<sequence length="94" mass="10304">MSSTAVQQNVITLNLKQRKRVISLRVDEYAVFVIDRYLASNPLPTRTTILSKLIEAFAAGLEGGTGRLEEVKVSLVFNSGSTSLKREVVIKIPG</sequence>
<dbReference type="EMBL" id="DRYK01000083">
    <property type="protein sequence ID" value="HHP68394.1"/>
    <property type="molecule type" value="Genomic_DNA"/>
</dbReference>
<proteinExistence type="predicted"/>
<dbReference type="AlphaFoldDB" id="A0A7J3Y072"/>
<name>A0A7J3Y072_9CREN</name>
<protein>
    <submittedName>
        <fullName evidence="1">Uncharacterized protein</fullName>
    </submittedName>
</protein>
<organism evidence="1">
    <name type="scientific">Thermogladius calderae</name>
    <dbReference type="NCBI Taxonomy" id="1200300"/>
    <lineage>
        <taxon>Archaea</taxon>
        <taxon>Thermoproteota</taxon>
        <taxon>Thermoprotei</taxon>
        <taxon>Desulfurococcales</taxon>
        <taxon>Desulfurococcaceae</taxon>
        <taxon>Thermogladius</taxon>
    </lineage>
</organism>
<comment type="caution">
    <text evidence="1">The sequence shown here is derived from an EMBL/GenBank/DDBJ whole genome shotgun (WGS) entry which is preliminary data.</text>
</comment>
<evidence type="ECO:0000313" key="1">
    <source>
        <dbReference type="EMBL" id="HHP68394.1"/>
    </source>
</evidence>
<gene>
    <name evidence="1" type="ORF">ENM60_06420</name>
</gene>
<reference evidence="1" key="1">
    <citation type="journal article" date="2020" name="mSystems">
        <title>Genome- and Community-Level Interaction Insights into Carbon Utilization and Element Cycling Functions of Hydrothermarchaeota in Hydrothermal Sediment.</title>
        <authorList>
            <person name="Zhou Z."/>
            <person name="Liu Y."/>
            <person name="Xu W."/>
            <person name="Pan J."/>
            <person name="Luo Z.H."/>
            <person name="Li M."/>
        </authorList>
    </citation>
    <scope>NUCLEOTIDE SEQUENCE [LARGE SCALE GENOMIC DNA]</scope>
    <source>
        <strain evidence="1">SpSt-110</strain>
    </source>
</reference>